<organism evidence="3">
    <name type="scientific">Cacopsylla melanoneura</name>
    <dbReference type="NCBI Taxonomy" id="428564"/>
    <lineage>
        <taxon>Eukaryota</taxon>
        <taxon>Metazoa</taxon>
        <taxon>Ecdysozoa</taxon>
        <taxon>Arthropoda</taxon>
        <taxon>Hexapoda</taxon>
        <taxon>Insecta</taxon>
        <taxon>Pterygota</taxon>
        <taxon>Neoptera</taxon>
        <taxon>Paraneoptera</taxon>
        <taxon>Hemiptera</taxon>
        <taxon>Sternorrhyncha</taxon>
        <taxon>Psylloidea</taxon>
        <taxon>Psyllidae</taxon>
        <taxon>Psyllinae</taxon>
        <taxon>Cacopsylla</taxon>
    </lineage>
</organism>
<proteinExistence type="predicted"/>
<name>A0A8D8WGI7_9HEMI</name>
<dbReference type="Pfam" id="PF08547">
    <property type="entry name" value="CIA30"/>
    <property type="match status" value="1"/>
</dbReference>
<dbReference type="InterPro" id="IPR013857">
    <property type="entry name" value="NADH-UbQ_OxRdtase-assoc_prot30"/>
</dbReference>
<accession>A0A8D8WGI7</accession>
<evidence type="ECO:0000256" key="1">
    <source>
        <dbReference type="SAM" id="SignalP"/>
    </source>
</evidence>
<feature type="chain" id="PRO_5034052116" description="NADH:ubiquinone oxidoreductase intermediate-associated protein 30 domain-containing protein" evidence="1">
    <location>
        <begin position="25"/>
        <end position="284"/>
    </location>
</feature>
<dbReference type="EMBL" id="HBUF01187233">
    <property type="protein sequence ID" value="CAG6657094.1"/>
    <property type="molecule type" value="Transcribed_RNA"/>
</dbReference>
<evidence type="ECO:0000259" key="2">
    <source>
        <dbReference type="Pfam" id="PF08547"/>
    </source>
</evidence>
<dbReference type="AlphaFoldDB" id="A0A8D8WGI7"/>
<dbReference type="SUPFAM" id="SSF49785">
    <property type="entry name" value="Galactose-binding domain-like"/>
    <property type="match status" value="1"/>
</dbReference>
<evidence type="ECO:0000313" key="3">
    <source>
        <dbReference type="EMBL" id="CAG6657094.1"/>
    </source>
</evidence>
<feature type="signal peptide" evidence="1">
    <location>
        <begin position="1"/>
        <end position="24"/>
    </location>
</feature>
<protein>
    <recommendedName>
        <fullName evidence="2">NADH:ubiquinone oxidoreductase intermediate-associated protein 30 domain-containing protein</fullName>
    </recommendedName>
</protein>
<feature type="domain" description="NADH:ubiquinone oxidoreductase intermediate-associated protein 30" evidence="2">
    <location>
        <begin position="143"/>
        <end position="240"/>
    </location>
</feature>
<dbReference type="InterPro" id="IPR008979">
    <property type="entry name" value="Galactose-bd-like_sf"/>
</dbReference>
<sequence>MEKLPPEFLISAFLLLCHFHLSTSSNVTHLRNTTEHSTATEHSTVTKHSTATKHNITTKLTNATAHNNSSLSLVFDSEKFMNQTGGLMIFDFRKIDYLDDWSDNMGDVMKTSMALMMFKNKPPHQRALLFTRLHPNDDQFGSKAKVQLNLNNYQKLIMYGRVVGSFAGYKVILRHEGKHDKEHPWYEQEFIGKPVDHLIEMHLSQFKPMYNGYFVHDAPPLNKANITQIEILVQRDNDGKKKEEEASRLELEWIKAVKKEKKPKFGRKKQITKGWESFKSKLKI</sequence>
<reference evidence="3" key="1">
    <citation type="submission" date="2021-05" db="EMBL/GenBank/DDBJ databases">
        <authorList>
            <person name="Alioto T."/>
            <person name="Alioto T."/>
            <person name="Gomez Garrido J."/>
        </authorList>
    </citation>
    <scope>NUCLEOTIDE SEQUENCE</scope>
</reference>
<keyword evidence="1" id="KW-0732">Signal</keyword>